<dbReference type="InterPro" id="IPR013083">
    <property type="entry name" value="Znf_RING/FYVE/PHD"/>
</dbReference>
<dbReference type="PROSITE" id="PS50016">
    <property type="entry name" value="ZF_PHD_2"/>
    <property type="match status" value="1"/>
</dbReference>
<dbReference type="GO" id="GO:0045893">
    <property type="term" value="P:positive regulation of DNA-templated transcription"/>
    <property type="evidence" value="ECO:0007669"/>
    <property type="project" value="TreeGrafter"/>
</dbReference>
<dbReference type="SUPFAM" id="SSF57903">
    <property type="entry name" value="FYVE/PHD zinc finger"/>
    <property type="match status" value="1"/>
</dbReference>
<dbReference type="InterPro" id="IPR011011">
    <property type="entry name" value="Znf_FYVE_PHD"/>
</dbReference>
<feature type="domain" description="PHD-type" evidence="13">
    <location>
        <begin position="640"/>
        <end position="691"/>
    </location>
</feature>
<feature type="compositionally biased region" description="Low complexity" evidence="12">
    <location>
        <begin position="223"/>
        <end position="240"/>
    </location>
</feature>
<feature type="compositionally biased region" description="Low complexity" evidence="12">
    <location>
        <begin position="312"/>
        <end position="327"/>
    </location>
</feature>
<feature type="compositionally biased region" description="Low complexity" evidence="12">
    <location>
        <begin position="88"/>
        <end position="102"/>
    </location>
</feature>
<evidence type="ECO:0000256" key="3">
    <source>
        <dbReference type="ARBA" id="ARBA00022771"/>
    </source>
</evidence>
<dbReference type="PANTHER" id="PTHR46174">
    <property type="entry name" value="CXXC-TYPE ZINC FINGER PROTEIN 1"/>
    <property type="match status" value="1"/>
</dbReference>
<keyword evidence="6" id="KW-0238">DNA-binding</keyword>
<comment type="caution">
    <text evidence="14">The sequence shown here is derived from an EMBL/GenBank/DDBJ whole genome shotgun (WGS) entry which is preliminary data.</text>
</comment>
<accession>A0A9N8WAN9</accession>
<feature type="compositionally biased region" description="Low complexity" evidence="12">
    <location>
        <begin position="167"/>
        <end position="207"/>
    </location>
</feature>
<feature type="region of interest" description="Disordered" evidence="12">
    <location>
        <begin position="474"/>
        <end position="616"/>
    </location>
</feature>
<feature type="compositionally biased region" description="Polar residues" evidence="12">
    <location>
        <begin position="603"/>
        <end position="616"/>
    </location>
</feature>
<dbReference type="InterPro" id="IPR019787">
    <property type="entry name" value="Znf_PHD-finger"/>
</dbReference>
<evidence type="ECO:0000256" key="11">
    <source>
        <dbReference type="SAM" id="Coils"/>
    </source>
</evidence>
<evidence type="ECO:0000256" key="7">
    <source>
        <dbReference type="ARBA" id="ARBA00023163"/>
    </source>
</evidence>
<comment type="subcellular location">
    <subcellularLocation>
        <location evidence="1">Nucleus</location>
    </subcellularLocation>
</comment>
<evidence type="ECO:0000256" key="12">
    <source>
        <dbReference type="SAM" id="MobiDB-lite"/>
    </source>
</evidence>
<feature type="compositionally biased region" description="Low complexity" evidence="12">
    <location>
        <begin position="405"/>
        <end position="417"/>
    </location>
</feature>
<dbReference type="GO" id="GO:0008270">
    <property type="term" value="F:zinc ion binding"/>
    <property type="evidence" value="ECO:0007669"/>
    <property type="project" value="UniProtKB-KW"/>
</dbReference>
<keyword evidence="3 10" id="KW-0863">Zinc-finger</keyword>
<evidence type="ECO:0000256" key="1">
    <source>
        <dbReference type="ARBA" id="ARBA00004123"/>
    </source>
</evidence>
<keyword evidence="5" id="KW-0805">Transcription regulation</keyword>
<dbReference type="Pfam" id="PF12269">
    <property type="entry name" value="CpG_bind_C"/>
    <property type="match status" value="1"/>
</dbReference>
<feature type="compositionally biased region" description="Polar residues" evidence="12">
    <location>
        <begin position="582"/>
        <end position="591"/>
    </location>
</feature>
<dbReference type="OrthoDB" id="436852at2759"/>
<dbReference type="Gene3D" id="3.30.40.10">
    <property type="entry name" value="Zinc/RING finger domain, C3HC4 (zinc finger)"/>
    <property type="match status" value="1"/>
</dbReference>
<sequence length="946" mass="105836">MAMNYGFNSLSFQQKATIMTHSNHHGNSNGSHDSTNNSPRQAIISPNLHEQHHQKLQPPPQRIASPQTKSFNISSMLNPAPSPPHRPSPQQQNNSSTGSSPPTLQLTPIASSQYFTVSREVGSNNHYQSRRISQTPTTQLSSPPPHFLPSYSAFHGIPNYSSSLTITNTTSTSTPPPNSSYLNNTTIGSTNGSNNGNNLNKSNSSNNYHHSHQPINFPAVHFNSSSNSPNSQISSSKSSSPVTATTHFSAITRNSVSTLPEFTPLRQTSNHIINKIDINSGFRIEEKLVKNQELIVQPVHLSQQPPQLNPHSLSYSQQSLSSPPPSSSIINQSVVANNDNINILAIAATVVQNKSSQEFQIQQRQNDKDDVNVSLSSSKIDKKQQQEDDSSNAVISPSKKTESLYSNDSYNNSNNNNRDIMVPPSTTESYELISHNSPAMSNTSADGVYEYEEPIKGEEEESMVSDIEGEIKVITNETNEDSKSSTTTSDNYQINNRLDSYITKESINNQEESSSGEKEYTRRPQKAESSRRKKNKLATQKKPAKKTNARVSSNKKGIKRRSSESVVADSGDDDYSPKSDMSHPNSNNTINKKPAKRQKKQSRSTSAHVSKINSPNLLLTNKGSTAEEIGLDDLVQPDNKLYCICRTLYDGLRFMICCDNCSEWYHGDCVKISEEESLLIDKYYCPSCTAKGHKSQWIPRCKNTPCNKPARVPESKYCSRECGLAWARARLAESEEKRAKLLLYLKANEKKTKNSPKNTSNNNNIANSGVKSKKYTRNLAAEREDFAQLKRIHDELEKIKRSLQVNRKKEKILDKVKSRWEISCEGITVEKQQQCGFDKYLVWGDDLPDDEDRMCEAPPEDNGNVCLELKTACYKHRGWQKTKTMEVEQEKILQTNQLNKLVAEEKQIRLRIKRRRTDLASALMNGTIEHTKHKNAADSKTTVNKS</sequence>
<evidence type="ECO:0000313" key="14">
    <source>
        <dbReference type="EMBL" id="CAG8482673.1"/>
    </source>
</evidence>
<evidence type="ECO:0000256" key="10">
    <source>
        <dbReference type="PROSITE-ProRule" id="PRU00146"/>
    </source>
</evidence>
<dbReference type="PANTHER" id="PTHR46174:SF1">
    <property type="entry name" value="CXXC-TYPE ZINC FINGER PROTEIN 1"/>
    <property type="match status" value="1"/>
</dbReference>
<feature type="region of interest" description="Disordered" evidence="12">
    <location>
        <begin position="167"/>
        <end position="242"/>
    </location>
</feature>
<feature type="compositionally biased region" description="Low complexity" evidence="12">
    <location>
        <begin position="755"/>
        <end position="770"/>
    </location>
</feature>
<name>A0A9N8WAN9_9GLOM</name>
<dbReference type="EMBL" id="CAJVPS010000387">
    <property type="protein sequence ID" value="CAG8482673.1"/>
    <property type="molecule type" value="Genomic_DNA"/>
</dbReference>
<evidence type="ECO:0000313" key="15">
    <source>
        <dbReference type="Proteomes" id="UP000789508"/>
    </source>
</evidence>
<dbReference type="CDD" id="cd15560">
    <property type="entry name" value="PHD2_3_BPTF"/>
    <property type="match status" value="1"/>
</dbReference>
<feature type="compositionally biased region" description="Low complexity" evidence="12">
    <location>
        <begin position="25"/>
        <end position="38"/>
    </location>
</feature>
<proteinExistence type="predicted"/>
<evidence type="ECO:0000259" key="13">
    <source>
        <dbReference type="PROSITE" id="PS50016"/>
    </source>
</evidence>
<feature type="compositionally biased region" description="Basic residues" evidence="12">
    <location>
        <begin position="593"/>
        <end position="602"/>
    </location>
</feature>
<evidence type="ECO:0000256" key="9">
    <source>
        <dbReference type="ARBA" id="ARBA00023828"/>
    </source>
</evidence>
<keyword evidence="7" id="KW-0804">Transcription</keyword>
<feature type="region of interest" description="Disordered" evidence="12">
    <location>
        <begin position="752"/>
        <end position="771"/>
    </location>
</feature>
<keyword evidence="11" id="KW-0175">Coiled coil</keyword>
<dbReference type="PROSITE" id="PS01359">
    <property type="entry name" value="ZF_PHD_1"/>
    <property type="match status" value="1"/>
</dbReference>
<dbReference type="Pfam" id="PF00628">
    <property type="entry name" value="PHD"/>
    <property type="match status" value="1"/>
</dbReference>
<feature type="compositionally biased region" description="Polar residues" evidence="12">
    <location>
        <begin position="484"/>
        <end position="513"/>
    </location>
</feature>
<feature type="coiled-coil region" evidence="11">
    <location>
        <begin position="779"/>
        <end position="806"/>
    </location>
</feature>
<reference evidence="14" key="1">
    <citation type="submission" date="2021-06" db="EMBL/GenBank/DDBJ databases">
        <authorList>
            <person name="Kallberg Y."/>
            <person name="Tangrot J."/>
            <person name="Rosling A."/>
        </authorList>
    </citation>
    <scope>NUCLEOTIDE SEQUENCE</scope>
    <source>
        <strain evidence="14">FL130A</strain>
    </source>
</reference>
<dbReference type="InterPro" id="IPR037869">
    <property type="entry name" value="Spp1/CFP1"/>
</dbReference>
<evidence type="ECO:0000256" key="2">
    <source>
        <dbReference type="ARBA" id="ARBA00022723"/>
    </source>
</evidence>
<protein>
    <recommendedName>
        <fullName evidence="9">CXXC-type zinc finger protein 1</fullName>
    </recommendedName>
</protein>
<dbReference type="GO" id="GO:0003677">
    <property type="term" value="F:DNA binding"/>
    <property type="evidence" value="ECO:0007669"/>
    <property type="project" value="UniProtKB-KW"/>
</dbReference>
<dbReference type="InterPro" id="IPR019786">
    <property type="entry name" value="Zinc_finger_PHD-type_CS"/>
</dbReference>
<gene>
    <name evidence="14" type="ORF">ALEPTO_LOCUS2571</name>
</gene>
<keyword evidence="8" id="KW-0539">Nucleus</keyword>
<evidence type="ECO:0000256" key="4">
    <source>
        <dbReference type="ARBA" id="ARBA00022833"/>
    </source>
</evidence>
<dbReference type="InterPro" id="IPR001965">
    <property type="entry name" value="Znf_PHD"/>
</dbReference>
<dbReference type="InterPro" id="IPR022056">
    <property type="entry name" value="CpG-bd_C"/>
</dbReference>
<feature type="region of interest" description="Disordered" evidence="12">
    <location>
        <begin position="303"/>
        <end position="327"/>
    </location>
</feature>
<keyword evidence="2" id="KW-0479">Metal-binding</keyword>
<feature type="region of interest" description="Disordered" evidence="12">
    <location>
        <begin position="72"/>
        <end position="106"/>
    </location>
</feature>
<keyword evidence="15" id="KW-1185">Reference proteome</keyword>
<feature type="region of interest" description="Disordered" evidence="12">
    <location>
        <begin position="21"/>
        <end position="41"/>
    </location>
</feature>
<evidence type="ECO:0000256" key="8">
    <source>
        <dbReference type="ARBA" id="ARBA00023242"/>
    </source>
</evidence>
<feature type="region of interest" description="Disordered" evidence="12">
    <location>
        <begin position="130"/>
        <end position="150"/>
    </location>
</feature>
<dbReference type="GO" id="GO:0048188">
    <property type="term" value="C:Set1C/COMPASS complex"/>
    <property type="evidence" value="ECO:0007669"/>
    <property type="project" value="InterPro"/>
</dbReference>
<dbReference type="Proteomes" id="UP000789508">
    <property type="component" value="Unassembled WGS sequence"/>
</dbReference>
<dbReference type="AlphaFoldDB" id="A0A9N8WAN9"/>
<evidence type="ECO:0000256" key="5">
    <source>
        <dbReference type="ARBA" id="ARBA00023015"/>
    </source>
</evidence>
<dbReference type="SMART" id="SM00249">
    <property type="entry name" value="PHD"/>
    <property type="match status" value="1"/>
</dbReference>
<feature type="region of interest" description="Disordered" evidence="12">
    <location>
        <begin position="360"/>
        <end position="424"/>
    </location>
</feature>
<feature type="compositionally biased region" description="Basic and acidic residues" evidence="12">
    <location>
        <begin position="515"/>
        <end position="530"/>
    </location>
</feature>
<evidence type="ECO:0000256" key="6">
    <source>
        <dbReference type="ARBA" id="ARBA00023125"/>
    </source>
</evidence>
<keyword evidence="4" id="KW-0862">Zinc</keyword>
<organism evidence="14 15">
    <name type="scientific">Ambispora leptoticha</name>
    <dbReference type="NCBI Taxonomy" id="144679"/>
    <lineage>
        <taxon>Eukaryota</taxon>
        <taxon>Fungi</taxon>
        <taxon>Fungi incertae sedis</taxon>
        <taxon>Mucoromycota</taxon>
        <taxon>Glomeromycotina</taxon>
        <taxon>Glomeromycetes</taxon>
        <taxon>Archaeosporales</taxon>
        <taxon>Ambisporaceae</taxon>
        <taxon>Ambispora</taxon>
    </lineage>
</organism>